<name>A0A642UPH3_9ASCO</name>
<feature type="transmembrane region" description="Helical" evidence="12">
    <location>
        <begin position="298"/>
        <end position="320"/>
    </location>
</feature>
<evidence type="ECO:0000256" key="7">
    <source>
        <dbReference type="ARBA" id="ARBA00022840"/>
    </source>
</evidence>
<dbReference type="PROSITE" id="PS50929">
    <property type="entry name" value="ABC_TM1F"/>
    <property type="match status" value="2"/>
</dbReference>
<evidence type="ECO:0000256" key="10">
    <source>
        <dbReference type="ARBA" id="ARBA00023136"/>
    </source>
</evidence>
<dbReference type="InterPro" id="IPR044746">
    <property type="entry name" value="ABCC_6TM_D1"/>
</dbReference>
<feature type="transmembrane region" description="Helical" evidence="12">
    <location>
        <begin position="923"/>
        <end position="951"/>
    </location>
</feature>
<dbReference type="OrthoDB" id="6500128at2759"/>
<comment type="similarity">
    <text evidence="2">Belongs to the ABC transporter superfamily. ABCC family. Conjugate transporter (TC 3.A.1.208) subfamily.</text>
</comment>
<evidence type="ECO:0000256" key="1">
    <source>
        <dbReference type="ARBA" id="ARBA00004128"/>
    </source>
</evidence>
<comment type="caution">
    <text evidence="15">The sequence shown here is derived from an EMBL/GenBank/DDBJ whole genome shotgun (WGS) entry which is preliminary data.</text>
</comment>
<dbReference type="FunFam" id="3.40.50.300:FF:000565">
    <property type="entry name" value="ABC bile acid transporter"/>
    <property type="match status" value="1"/>
</dbReference>
<keyword evidence="10 12" id="KW-0472">Membrane</keyword>
<dbReference type="Gene3D" id="3.40.50.300">
    <property type="entry name" value="P-loop containing nucleotide triphosphate hydrolases"/>
    <property type="match status" value="2"/>
</dbReference>
<evidence type="ECO:0000313" key="15">
    <source>
        <dbReference type="EMBL" id="KAA8901886.1"/>
    </source>
</evidence>
<dbReference type="InterPro" id="IPR003593">
    <property type="entry name" value="AAA+_ATPase"/>
</dbReference>
<evidence type="ECO:0000256" key="11">
    <source>
        <dbReference type="SAM" id="MobiDB-lite"/>
    </source>
</evidence>
<dbReference type="InterPro" id="IPR050173">
    <property type="entry name" value="ABC_transporter_C-like"/>
</dbReference>
<dbReference type="InterPro" id="IPR044726">
    <property type="entry name" value="ABCC_6TM_D2"/>
</dbReference>
<dbReference type="InterPro" id="IPR003439">
    <property type="entry name" value="ABC_transporter-like_ATP-bd"/>
</dbReference>
<keyword evidence="3" id="KW-0813">Transport</keyword>
<keyword evidence="8" id="KW-1278">Translocase</keyword>
<gene>
    <name evidence="15" type="ORF">TRICI_005964</name>
</gene>
<dbReference type="FunFam" id="3.40.50.300:FF:000450">
    <property type="entry name" value="ABC transporter C family member 2"/>
    <property type="match status" value="1"/>
</dbReference>
<feature type="domain" description="ABC transporter" evidence="13">
    <location>
        <begin position="477"/>
        <end position="703"/>
    </location>
</feature>
<keyword evidence="9 12" id="KW-1133">Transmembrane helix</keyword>
<feature type="transmembrane region" description="Helical" evidence="12">
    <location>
        <begin position="139"/>
        <end position="160"/>
    </location>
</feature>
<dbReference type="GO" id="GO:0140359">
    <property type="term" value="F:ABC-type transporter activity"/>
    <property type="evidence" value="ECO:0007669"/>
    <property type="project" value="InterPro"/>
</dbReference>
<keyword evidence="5" id="KW-0677">Repeat</keyword>
<dbReference type="Pfam" id="PF00664">
    <property type="entry name" value="ABC_membrane"/>
    <property type="match status" value="2"/>
</dbReference>
<dbReference type="GO" id="GO:0000329">
    <property type="term" value="C:fungal-type vacuole membrane"/>
    <property type="evidence" value="ECO:0007669"/>
    <property type="project" value="UniProtKB-ARBA"/>
</dbReference>
<dbReference type="Proteomes" id="UP000761534">
    <property type="component" value="Unassembled WGS sequence"/>
</dbReference>
<feature type="transmembrane region" description="Helical" evidence="12">
    <location>
        <begin position="12"/>
        <end position="31"/>
    </location>
</feature>
<dbReference type="SUPFAM" id="SSF90123">
    <property type="entry name" value="ABC transporter transmembrane region"/>
    <property type="match status" value="2"/>
</dbReference>
<feature type="transmembrane region" description="Helical" evidence="12">
    <location>
        <begin position="376"/>
        <end position="402"/>
    </location>
</feature>
<dbReference type="FunFam" id="1.20.1560.10:FF:000013">
    <property type="entry name" value="ABC transporter C family member 2"/>
    <property type="match status" value="1"/>
</dbReference>
<keyword evidence="16" id="KW-1185">Reference proteome</keyword>
<feature type="domain" description="ABC transmembrane type-1" evidence="14">
    <location>
        <begin position="798"/>
        <end position="1080"/>
    </location>
</feature>
<feature type="transmembrane region" description="Helical" evidence="12">
    <location>
        <begin position="43"/>
        <end position="60"/>
    </location>
</feature>
<organism evidence="15 16">
    <name type="scientific">Trichomonascus ciferrii</name>
    <dbReference type="NCBI Taxonomy" id="44093"/>
    <lineage>
        <taxon>Eukaryota</taxon>
        <taxon>Fungi</taxon>
        <taxon>Dikarya</taxon>
        <taxon>Ascomycota</taxon>
        <taxon>Saccharomycotina</taxon>
        <taxon>Dipodascomycetes</taxon>
        <taxon>Dipodascales</taxon>
        <taxon>Trichomonascaceae</taxon>
        <taxon>Trichomonascus</taxon>
        <taxon>Trichomonascus ciferrii complex</taxon>
    </lineage>
</organism>
<dbReference type="CDD" id="cd18580">
    <property type="entry name" value="ABC_6TM_ABCC_D2"/>
    <property type="match status" value="1"/>
</dbReference>
<keyword evidence="4 12" id="KW-0812">Transmembrane</keyword>
<evidence type="ECO:0000256" key="5">
    <source>
        <dbReference type="ARBA" id="ARBA00022737"/>
    </source>
</evidence>
<dbReference type="InterPro" id="IPR011527">
    <property type="entry name" value="ABC1_TM_dom"/>
</dbReference>
<evidence type="ECO:0000256" key="9">
    <source>
        <dbReference type="ARBA" id="ARBA00022989"/>
    </source>
</evidence>
<feature type="domain" description="ABC transporter" evidence="13">
    <location>
        <begin position="1117"/>
        <end position="1351"/>
    </location>
</feature>
<evidence type="ECO:0000256" key="6">
    <source>
        <dbReference type="ARBA" id="ARBA00022741"/>
    </source>
</evidence>
<dbReference type="InterPro" id="IPR027417">
    <property type="entry name" value="P-loop_NTPase"/>
</dbReference>
<dbReference type="InterPro" id="IPR017871">
    <property type="entry name" value="ABC_transporter-like_CS"/>
</dbReference>
<feature type="transmembrane region" description="Helical" evidence="12">
    <location>
        <begin position="1021"/>
        <end position="1042"/>
    </location>
</feature>
<keyword evidence="6" id="KW-0547">Nucleotide-binding</keyword>
<evidence type="ECO:0000256" key="3">
    <source>
        <dbReference type="ARBA" id="ARBA00022448"/>
    </source>
</evidence>
<dbReference type="PANTHER" id="PTHR24223:SF443">
    <property type="entry name" value="MULTIDRUG-RESISTANCE LIKE PROTEIN 1, ISOFORM I"/>
    <property type="match status" value="1"/>
</dbReference>
<evidence type="ECO:0000313" key="16">
    <source>
        <dbReference type="Proteomes" id="UP000761534"/>
    </source>
</evidence>
<dbReference type="GO" id="GO:0005524">
    <property type="term" value="F:ATP binding"/>
    <property type="evidence" value="ECO:0007669"/>
    <property type="project" value="UniProtKB-KW"/>
</dbReference>
<dbReference type="CDD" id="cd18579">
    <property type="entry name" value="ABC_6TM_ABCC_D1"/>
    <property type="match status" value="1"/>
</dbReference>
<dbReference type="VEuPathDB" id="FungiDB:TRICI_005964"/>
<dbReference type="PROSITE" id="PS00211">
    <property type="entry name" value="ABC_TRANSPORTER_1"/>
    <property type="match status" value="1"/>
</dbReference>
<proteinExistence type="inferred from homology"/>
<reference evidence="15" key="1">
    <citation type="journal article" date="2019" name="G3 (Bethesda)">
        <title>Genome Assemblies of Two Rare Opportunistic Yeast Pathogens: Diutina rugosa (syn. Candida rugosa) and Trichomonascus ciferrii (syn. Candida ciferrii).</title>
        <authorList>
            <person name="Mixao V."/>
            <person name="Saus E."/>
            <person name="Hansen A.P."/>
            <person name="Lass-Florl C."/>
            <person name="Gabaldon T."/>
        </authorList>
    </citation>
    <scope>NUCLEOTIDE SEQUENCE</scope>
    <source>
        <strain evidence="15">CBS 4856</strain>
    </source>
</reference>
<sequence>MHRTVIPNGLLLFYWVLSVGVMTIKLFNLYYEVRPGDFSGLVLYAFALLTATSIFLLEYLGPKLVKLNEEDRTSIPNTLLESCDIFSSLSLSYMNPLIMKATDSSLSSDTLPDIASHYNTAMHSERFNRYWQSRRSDSVWVFGWCLFKAFGSFLAASIFFEVICDLAKVSLPFLLKEIIEFARSYAEGNPKPIAVGVYIAIAMFAASVCKALLNSILGLQLQWAAASVKSSLNNAVFNKALFLSGKERERRSTGEIVNLMAVDVQKITTVSFNLIILWECPIQFTLCLYGLYQLVGASAFSTFAIMAVFVPINSIMTRYIRRLRTKQMQYKDKRTRLTTEIFTNVKSLKLYNWENALLDRLYHARNNLQLKNLRHLIYVVSSLDFIWKVIPFLLSCATFTIFIYVNNVPLTPEIAFPCMALFKMLTGPIAEIPKLITLFIDSGVSVGRVRDFLICDELDPRIITKMPPANQMGEKSVKMENCTFVWDKHNPETAMLQNVDFSAHKGELSCIVGRVGAGKTSFLKALLGDINMTEGSITVKGNIAYVSQDAWLMNGTVKENILFGSKFDPEFYNKTIEACSLTADLEILPDGDNTEIGERGVSLSGGQKARLGLARALYARADVYLMDDPLSAVDEHVSRHIMRNVVCGDGLLATKTRILATNSLSVLSRADNICLLEDKRITEQGSFAQVMNQRGHIYDIVNGYGRDDGSTDSESDTDISSSVEVDTLASSQEQLQKAAQAQRRNTLRRASAASFESPQSKPLLPKKTAKVKETSQRGKVKWNVYQRYAKACGKLPIIASVFTITAASMGSLFGNLWLKEWVESDDQQQGVNLWFWIGGFMCIGILTAALSALRRIVCRVYCGLRASKYLHDKMVLSVVRSPMVFFETTPIGRIINRFSSDVNELDENLQTSFIDLGSMAVRLMVAVGIIIFSAPVVLLVMIPLSVLYNYYQKYYQSASRELKRLLSMSRSPIFAHFQESLNGVSTIRAFDQIDRFKHMNEASIDVHIKILYLFRTANRWLSVRLQTLGALTILATVCAIVFGATKNAFSPGMIGIMLTYVLEITDLLSSIVKSIVSLETSIVGAERVLEYCDLEGEKADIVENNRPPVNWPYPGAIEFKDYSTRYRSNLDPVLNGIDLSISPKEKVGIVGRTGAGKSSLVMALFRIIEPIGGTIEIDGVDITQLGLHDVRSNLSIIPQDSQVFQGTIRQNIDPFGLYSDEAVWRVLEHSHLKAHIESMGEGLDSPVSESGSNLSTGQRQLMCLCRALLNSSNVLVLDEATASVDVETDQLVQETIRREFKDKTIVTIAHRLNTVMDSDKIVVIERGKVVEAGSPESLINKKALFYSLCKEGGIL</sequence>
<dbReference type="PROSITE" id="PS50893">
    <property type="entry name" value="ABC_TRANSPORTER_2"/>
    <property type="match status" value="2"/>
</dbReference>
<dbReference type="CDD" id="cd03250">
    <property type="entry name" value="ABCC_MRP_domain1"/>
    <property type="match status" value="1"/>
</dbReference>
<feature type="transmembrane region" description="Helical" evidence="12">
    <location>
        <begin position="795"/>
        <end position="813"/>
    </location>
</feature>
<feature type="domain" description="ABC transmembrane type-1" evidence="14">
    <location>
        <begin position="155"/>
        <end position="441"/>
    </location>
</feature>
<protein>
    <submittedName>
        <fullName evidence="15">Uncharacterized protein</fullName>
    </submittedName>
</protein>
<evidence type="ECO:0000256" key="12">
    <source>
        <dbReference type="SAM" id="Phobius"/>
    </source>
</evidence>
<dbReference type="Pfam" id="PF00005">
    <property type="entry name" value="ABC_tran"/>
    <property type="match status" value="2"/>
</dbReference>
<comment type="subcellular location">
    <subcellularLocation>
        <location evidence="1">Vacuole membrane</location>
        <topology evidence="1">Multi-pass membrane protein</topology>
    </subcellularLocation>
</comment>
<evidence type="ECO:0000256" key="4">
    <source>
        <dbReference type="ARBA" id="ARBA00022692"/>
    </source>
</evidence>
<feature type="transmembrane region" description="Helical" evidence="12">
    <location>
        <begin position="193"/>
        <end position="213"/>
    </location>
</feature>
<keyword evidence="7" id="KW-0067">ATP-binding</keyword>
<evidence type="ECO:0000259" key="14">
    <source>
        <dbReference type="PROSITE" id="PS50929"/>
    </source>
</evidence>
<dbReference type="CDD" id="cd03244">
    <property type="entry name" value="ABCC_MRP_domain2"/>
    <property type="match status" value="1"/>
</dbReference>
<feature type="transmembrane region" description="Helical" evidence="12">
    <location>
        <begin position="270"/>
        <end position="292"/>
    </location>
</feature>
<evidence type="ECO:0000256" key="2">
    <source>
        <dbReference type="ARBA" id="ARBA00009726"/>
    </source>
</evidence>
<evidence type="ECO:0000259" key="13">
    <source>
        <dbReference type="PROSITE" id="PS50893"/>
    </source>
</evidence>
<dbReference type="InterPro" id="IPR036640">
    <property type="entry name" value="ABC1_TM_sf"/>
</dbReference>
<dbReference type="SUPFAM" id="SSF52540">
    <property type="entry name" value="P-loop containing nucleoside triphosphate hydrolases"/>
    <property type="match status" value="2"/>
</dbReference>
<feature type="transmembrane region" description="Helical" evidence="12">
    <location>
        <begin position="833"/>
        <end position="853"/>
    </location>
</feature>
<dbReference type="PANTHER" id="PTHR24223">
    <property type="entry name" value="ATP-BINDING CASSETTE SUB-FAMILY C"/>
    <property type="match status" value="1"/>
</dbReference>
<dbReference type="SMART" id="SM00382">
    <property type="entry name" value="AAA"/>
    <property type="match status" value="2"/>
</dbReference>
<accession>A0A642UPH3</accession>
<dbReference type="EMBL" id="SWFS01000478">
    <property type="protein sequence ID" value="KAA8901886.1"/>
    <property type="molecule type" value="Genomic_DNA"/>
</dbReference>
<dbReference type="Gene3D" id="1.20.1560.10">
    <property type="entry name" value="ABC transporter type 1, transmembrane domain"/>
    <property type="match status" value="2"/>
</dbReference>
<dbReference type="GO" id="GO:0016887">
    <property type="term" value="F:ATP hydrolysis activity"/>
    <property type="evidence" value="ECO:0007669"/>
    <property type="project" value="InterPro"/>
</dbReference>
<evidence type="ECO:0000256" key="8">
    <source>
        <dbReference type="ARBA" id="ARBA00022967"/>
    </source>
</evidence>
<feature type="region of interest" description="Disordered" evidence="11">
    <location>
        <begin position="749"/>
        <end position="770"/>
    </location>
</feature>